<dbReference type="PROSITE" id="PS51782">
    <property type="entry name" value="LYSM"/>
    <property type="match status" value="1"/>
</dbReference>
<dbReference type="PANTHER" id="PTHR21666:SF263">
    <property type="entry name" value="MUREIN HYDROLASE ACTIVATOR NLPD"/>
    <property type="match status" value="1"/>
</dbReference>
<name>A0A1M5S8Q5_9ALTE</name>
<accession>A0A1M5S8Q5</accession>
<sequence length="295" mass="32412">MGSHHVSHCCLFTIALRSFSRAVVSILTLSLLLAGCSNPSRPAPLVVLNSQHELPDTPQQTSYTVQSGDTLFAIAWYTGNDYRDIAKWNKLTPPYVIYPGQSLHLQATLNDLNPLSNVKKSTGTTREKNTKMSIDPKESQAYCDCEPNVNKPVTQAKKQTNNKLVNTFPKRVEHWQWPANGKFEQTQNGAEAGVNGIDIFAPKGSDVVAAAAGKVVYSGNALRGYGNLIIIKHTESFLSAYAHNESIVVSERDWVKAGDVIGKVGSSGTTTNKLHFEIRYRGKSLDPLKYLPKQP</sequence>
<dbReference type="STRING" id="634436.SAMN05216361_4338"/>
<dbReference type="SMART" id="SM00257">
    <property type="entry name" value="LysM"/>
    <property type="match status" value="1"/>
</dbReference>
<dbReference type="AlphaFoldDB" id="A0A1M5S8Q5"/>
<dbReference type="GO" id="GO:0009279">
    <property type="term" value="C:cell outer membrane"/>
    <property type="evidence" value="ECO:0007669"/>
    <property type="project" value="TreeGrafter"/>
</dbReference>
<gene>
    <name evidence="3" type="ORF">SAMN05216361_4338</name>
</gene>
<dbReference type="PANTHER" id="PTHR21666">
    <property type="entry name" value="PEPTIDASE-RELATED"/>
    <property type="match status" value="1"/>
</dbReference>
<dbReference type="InterPro" id="IPR050570">
    <property type="entry name" value="Cell_wall_metabolism_enzyme"/>
</dbReference>
<dbReference type="GO" id="GO:0032153">
    <property type="term" value="C:cell division site"/>
    <property type="evidence" value="ECO:0007669"/>
    <property type="project" value="TreeGrafter"/>
</dbReference>
<comment type="similarity">
    <text evidence="1">Belongs to the E.coli NlpD/Haemophilus LppB family.</text>
</comment>
<evidence type="ECO:0000313" key="4">
    <source>
        <dbReference type="Proteomes" id="UP000184520"/>
    </source>
</evidence>
<reference evidence="4" key="1">
    <citation type="submission" date="2016-11" db="EMBL/GenBank/DDBJ databases">
        <authorList>
            <person name="Varghese N."/>
            <person name="Submissions S."/>
        </authorList>
    </citation>
    <scope>NUCLEOTIDE SEQUENCE [LARGE SCALE GENOMIC DNA]</scope>
    <source>
        <strain evidence="4">CGMCC 1.8995</strain>
    </source>
</reference>
<organism evidence="3 4">
    <name type="scientific">Marisediminitalea aggregata</name>
    <dbReference type="NCBI Taxonomy" id="634436"/>
    <lineage>
        <taxon>Bacteria</taxon>
        <taxon>Pseudomonadati</taxon>
        <taxon>Pseudomonadota</taxon>
        <taxon>Gammaproteobacteria</taxon>
        <taxon>Alteromonadales</taxon>
        <taxon>Alteromonadaceae</taxon>
        <taxon>Marisediminitalea</taxon>
    </lineage>
</organism>
<dbReference type="InterPro" id="IPR036779">
    <property type="entry name" value="LysM_dom_sf"/>
</dbReference>
<dbReference type="InterPro" id="IPR011055">
    <property type="entry name" value="Dup_hybrid_motif"/>
</dbReference>
<dbReference type="Pfam" id="PF01551">
    <property type="entry name" value="Peptidase_M23"/>
    <property type="match status" value="1"/>
</dbReference>
<dbReference type="Proteomes" id="UP000184520">
    <property type="component" value="Unassembled WGS sequence"/>
</dbReference>
<dbReference type="SUPFAM" id="SSF51261">
    <property type="entry name" value="Duplicated hybrid motif"/>
    <property type="match status" value="1"/>
</dbReference>
<dbReference type="InterPro" id="IPR018392">
    <property type="entry name" value="LysM"/>
</dbReference>
<proteinExistence type="inferred from homology"/>
<keyword evidence="3" id="KW-0449">Lipoprotein</keyword>
<feature type="domain" description="LysM" evidence="2">
    <location>
        <begin position="61"/>
        <end position="105"/>
    </location>
</feature>
<protein>
    <submittedName>
        <fullName evidence="3">Lipoprotein NlpD</fullName>
    </submittedName>
</protein>
<dbReference type="EMBL" id="FQWD01000009">
    <property type="protein sequence ID" value="SHH34648.1"/>
    <property type="molecule type" value="Genomic_DNA"/>
</dbReference>
<keyword evidence="4" id="KW-1185">Reference proteome</keyword>
<dbReference type="CDD" id="cd12797">
    <property type="entry name" value="M23_peptidase"/>
    <property type="match status" value="1"/>
</dbReference>
<evidence type="ECO:0000256" key="1">
    <source>
        <dbReference type="ARBA" id="ARBA00038420"/>
    </source>
</evidence>
<dbReference type="CDD" id="cd00118">
    <property type="entry name" value="LysM"/>
    <property type="match status" value="1"/>
</dbReference>
<dbReference type="Gene3D" id="3.10.350.10">
    <property type="entry name" value="LysM domain"/>
    <property type="match status" value="1"/>
</dbReference>
<dbReference type="Pfam" id="PF01476">
    <property type="entry name" value="LysM"/>
    <property type="match status" value="1"/>
</dbReference>
<dbReference type="InterPro" id="IPR016047">
    <property type="entry name" value="M23ase_b-sheet_dom"/>
</dbReference>
<dbReference type="Gene3D" id="2.70.70.10">
    <property type="entry name" value="Glucose Permease (Domain IIA)"/>
    <property type="match status" value="1"/>
</dbReference>
<evidence type="ECO:0000313" key="3">
    <source>
        <dbReference type="EMBL" id="SHH34648.1"/>
    </source>
</evidence>
<evidence type="ECO:0000259" key="2">
    <source>
        <dbReference type="PROSITE" id="PS51782"/>
    </source>
</evidence>
<dbReference type="GO" id="GO:0004222">
    <property type="term" value="F:metalloendopeptidase activity"/>
    <property type="evidence" value="ECO:0007669"/>
    <property type="project" value="TreeGrafter"/>
</dbReference>